<name>A0ABP9NR92_9PSEU</name>
<dbReference type="Proteomes" id="UP001500804">
    <property type="component" value="Unassembled WGS sequence"/>
</dbReference>
<organism evidence="1 2">
    <name type="scientific">Pseudonocardia adelaidensis</name>
    <dbReference type="NCBI Taxonomy" id="648754"/>
    <lineage>
        <taxon>Bacteria</taxon>
        <taxon>Bacillati</taxon>
        <taxon>Actinomycetota</taxon>
        <taxon>Actinomycetes</taxon>
        <taxon>Pseudonocardiales</taxon>
        <taxon>Pseudonocardiaceae</taxon>
        <taxon>Pseudonocardia</taxon>
    </lineage>
</organism>
<evidence type="ECO:0000313" key="1">
    <source>
        <dbReference type="EMBL" id="GAA5132407.1"/>
    </source>
</evidence>
<accession>A0ABP9NR92</accession>
<comment type="caution">
    <text evidence="1">The sequence shown here is derived from an EMBL/GenBank/DDBJ whole genome shotgun (WGS) entry which is preliminary data.</text>
</comment>
<gene>
    <name evidence="1" type="ORF">GCM10023320_56950</name>
</gene>
<sequence>MAWKLPEHHRATADRIPAAIRAELRPAELLARCELAAELTAKGFAASNDRTLMYGYLTKADQVLKAMTPRQLDADLAVLNKGLAVAPPGLGGGYVGALAQLKADNPQPTDEHLARAAKAVAAYGPTRAHFTNPGTRIRLTREAPKINRAATSTPDMLYKGRGA</sequence>
<protein>
    <recommendedName>
        <fullName evidence="3">DUF222 domain-containing protein</fullName>
    </recommendedName>
</protein>
<evidence type="ECO:0008006" key="3">
    <source>
        <dbReference type="Google" id="ProtNLM"/>
    </source>
</evidence>
<reference evidence="2" key="1">
    <citation type="journal article" date="2019" name="Int. J. Syst. Evol. Microbiol.">
        <title>The Global Catalogue of Microorganisms (GCM) 10K type strain sequencing project: providing services to taxonomists for standard genome sequencing and annotation.</title>
        <authorList>
            <consortium name="The Broad Institute Genomics Platform"/>
            <consortium name="The Broad Institute Genome Sequencing Center for Infectious Disease"/>
            <person name="Wu L."/>
            <person name="Ma J."/>
        </authorList>
    </citation>
    <scope>NUCLEOTIDE SEQUENCE [LARGE SCALE GENOMIC DNA]</scope>
    <source>
        <strain evidence="2">JCM 18302</strain>
    </source>
</reference>
<evidence type="ECO:0000313" key="2">
    <source>
        <dbReference type="Proteomes" id="UP001500804"/>
    </source>
</evidence>
<dbReference type="EMBL" id="BAABJO010000025">
    <property type="protein sequence ID" value="GAA5132407.1"/>
    <property type="molecule type" value="Genomic_DNA"/>
</dbReference>
<proteinExistence type="predicted"/>
<keyword evidence="2" id="KW-1185">Reference proteome</keyword>